<dbReference type="SMART" id="SM00652">
    <property type="entry name" value="eIF1a"/>
    <property type="match status" value="1"/>
</dbReference>
<keyword evidence="3" id="KW-0694">RNA-binding</keyword>
<dbReference type="InterPro" id="IPR039294">
    <property type="entry name" value="EIF1AD"/>
</dbReference>
<dbReference type="Pfam" id="PF01176">
    <property type="entry name" value="eIF-1a"/>
    <property type="match status" value="1"/>
</dbReference>
<dbReference type="GO" id="GO:0005634">
    <property type="term" value="C:nucleus"/>
    <property type="evidence" value="ECO:0007669"/>
    <property type="project" value="TreeGrafter"/>
</dbReference>
<feature type="domain" description="S1-like" evidence="6">
    <location>
        <begin position="25"/>
        <end position="88"/>
    </location>
</feature>
<evidence type="ECO:0000256" key="4">
    <source>
        <dbReference type="ARBA" id="ARBA00031998"/>
    </source>
</evidence>
<evidence type="ECO:0000313" key="7">
    <source>
        <dbReference type="EMBL" id="MBC1176714.1"/>
    </source>
</evidence>
<dbReference type="GO" id="GO:0003723">
    <property type="term" value="F:RNA binding"/>
    <property type="evidence" value="ECO:0007669"/>
    <property type="project" value="UniProtKB-KW"/>
</dbReference>
<feature type="compositionally biased region" description="Basic and acidic residues" evidence="5">
    <location>
        <begin position="111"/>
        <end position="120"/>
    </location>
</feature>
<dbReference type="VEuPathDB" id="VectorBase:LLONM1_010575"/>
<dbReference type="Gene3D" id="2.40.50.140">
    <property type="entry name" value="Nucleic acid-binding proteins"/>
    <property type="match status" value="1"/>
</dbReference>
<name>A0A7G3AX00_LUTLO</name>
<dbReference type="InterPro" id="IPR001253">
    <property type="entry name" value="TIF_eIF-1A"/>
</dbReference>
<evidence type="ECO:0000259" key="6">
    <source>
        <dbReference type="Pfam" id="PF01176"/>
    </source>
</evidence>
<feature type="region of interest" description="Disordered" evidence="5">
    <location>
        <begin position="111"/>
        <end position="147"/>
    </location>
</feature>
<organism evidence="7">
    <name type="scientific">Lutzomyia longipalpis</name>
    <name type="common">Sand fly</name>
    <dbReference type="NCBI Taxonomy" id="7200"/>
    <lineage>
        <taxon>Eukaryota</taxon>
        <taxon>Metazoa</taxon>
        <taxon>Ecdysozoa</taxon>
        <taxon>Arthropoda</taxon>
        <taxon>Hexapoda</taxon>
        <taxon>Insecta</taxon>
        <taxon>Pterygota</taxon>
        <taxon>Neoptera</taxon>
        <taxon>Endopterygota</taxon>
        <taxon>Diptera</taxon>
        <taxon>Nematocera</taxon>
        <taxon>Psychodoidea</taxon>
        <taxon>Psychodidae</taxon>
        <taxon>Lutzomyia</taxon>
        <taxon>Lutzomyia</taxon>
    </lineage>
</organism>
<reference evidence="7" key="1">
    <citation type="journal article" date="2020" name="BMC">
        <title>Leishmania infection induces a limited differential gene expression in the sand fly midgut.</title>
        <authorList>
            <person name="Coutinho-Abreu I.V."/>
            <person name="Serafim T.D."/>
            <person name="Meneses C."/>
            <person name="Kamhawi S."/>
            <person name="Oliveira F."/>
            <person name="Valenzuela J.G."/>
        </authorList>
    </citation>
    <scope>NUCLEOTIDE SEQUENCE</scope>
    <source>
        <strain evidence="7">Jacobina</strain>
        <tissue evidence="7">Midgut</tissue>
    </source>
</reference>
<evidence type="ECO:0000256" key="2">
    <source>
        <dbReference type="ARBA" id="ARBA00020989"/>
    </source>
</evidence>
<comment type="similarity">
    <text evidence="1">Belongs to the EIF1AD family.</text>
</comment>
<dbReference type="AlphaFoldDB" id="A0A7G3AX00"/>
<dbReference type="GO" id="GO:0003743">
    <property type="term" value="F:translation initiation factor activity"/>
    <property type="evidence" value="ECO:0007669"/>
    <property type="project" value="InterPro"/>
</dbReference>
<dbReference type="PANTHER" id="PTHR21641:SF0">
    <property type="entry name" value="RNA-BINDING PROTEIN EIF1AD-RELATED"/>
    <property type="match status" value="1"/>
</dbReference>
<accession>A0A7G3AX00</accession>
<feature type="compositionally biased region" description="Acidic residues" evidence="5">
    <location>
        <begin position="135"/>
        <end position="147"/>
    </location>
</feature>
<dbReference type="PANTHER" id="PTHR21641">
    <property type="entry name" value="TRANSLATION INITIATION FACTOR-RELATED"/>
    <property type="match status" value="1"/>
</dbReference>
<dbReference type="InterPro" id="IPR006196">
    <property type="entry name" value="RNA-binding_domain_S1_IF1"/>
</dbReference>
<dbReference type="SUPFAM" id="SSF50249">
    <property type="entry name" value="Nucleic acid-binding proteins"/>
    <property type="match status" value="1"/>
</dbReference>
<dbReference type="InterPro" id="IPR012340">
    <property type="entry name" value="NA-bd_OB-fold"/>
</dbReference>
<dbReference type="EMBL" id="GITU01008011">
    <property type="protein sequence ID" value="MBC1176714.1"/>
    <property type="molecule type" value="Transcribed_RNA"/>
</dbReference>
<evidence type="ECO:0000256" key="3">
    <source>
        <dbReference type="ARBA" id="ARBA00022884"/>
    </source>
</evidence>
<sequence>MSHTTRRKHLMREFMLDNLDLPTENQTIVKVTACPGNNLFVVEPPGDAETFLVSLPTKFRRNMWVQRGSYVLVEPIDEGNKVKAEIVKILMPEHIEEYTKANIWPEKFRKTIKEPADASPRDITTLPGNPNRPEEDSEDDETSSNSS</sequence>
<proteinExistence type="inferred from homology"/>
<protein>
    <recommendedName>
        <fullName evidence="2">Probable RNA-binding protein EIF1AD</fullName>
    </recommendedName>
    <alternativeName>
        <fullName evidence="4">Eukaryotic translation initiation factor 1A domain-containing protein</fullName>
    </alternativeName>
</protein>
<evidence type="ECO:0000256" key="5">
    <source>
        <dbReference type="SAM" id="MobiDB-lite"/>
    </source>
</evidence>
<evidence type="ECO:0000256" key="1">
    <source>
        <dbReference type="ARBA" id="ARBA00007340"/>
    </source>
</evidence>